<dbReference type="AlphaFoldDB" id="A0A061D123"/>
<name>A0A061D123_BABBI</name>
<dbReference type="KEGG" id="bbig:BBBOND_0106270"/>
<organism evidence="1 2">
    <name type="scientific">Babesia bigemina</name>
    <dbReference type="NCBI Taxonomy" id="5866"/>
    <lineage>
        <taxon>Eukaryota</taxon>
        <taxon>Sar</taxon>
        <taxon>Alveolata</taxon>
        <taxon>Apicomplexa</taxon>
        <taxon>Aconoidasida</taxon>
        <taxon>Piroplasmida</taxon>
        <taxon>Babesiidae</taxon>
        <taxon>Babesia</taxon>
    </lineage>
</organism>
<dbReference type="RefSeq" id="XP_012766504.1">
    <property type="nucleotide sequence ID" value="XM_012911050.1"/>
</dbReference>
<evidence type="ECO:0000313" key="2">
    <source>
        <dbReference type="Proteomes" id="UP000033188"/>
    </source>
</evidence>
<dbReference type="EMBL" id="LK391707">
    <property type="protein sequence ID" value="CDR94318.1"/>
    <property type="molecule type" value="Genomic_DNA"/>
</dbReference>
<dbReference type="GeneID" id="24562859"/>
<dbReference type="Proteomes" id="UP000033188">
    <property type="component" value="Chromosome 1"/>
</dbReference>
<dbReference type="VEuPathDB" id="PiroplasmaDB:BBBOND_0106270"/>
<evidence type="ECO:0008006" key="3">
    <source>
        <dbReference type="Google" id="ProtNLM"/>
    </source>
</evidence>
<protein>
    <recommendedName>
        <fullName evidence="3">C3H1-type domain-containing protein</fullName>
    </recommendedName>
</protein>
<accession>A0A061D123</accession>
<evidence type="ECO:0000313" key="1">
    <source>
        <dbReference type="EMBL" id="CDR94318.1"/>
    </source>
</evidence>
<sequence length="226" mass="26272">MENAVPLTINYDSTRAYPFLSSKFKRRDPNVHFYLPIECPLAKGCTDGTCPLAHTRLEIIFHPIVYKTRKCKMISMGFCSFPQKCAFYNNDSEKMAAQLLWLVWEKTWDLWRVNIEAILGMHNKFIGSVLRMLPTIKNYRGNVGDFLRKLTNGHPGSSILDTAFDQTLRSHFARVRKGGPKPARHSPSLSLLCSKYNPFHAGDWFLQHTDDIFYEWFFNREVELMN</sequence>
<dbReference type="OrthoDB" id="514276at2759"/>
<proteinExistence type="predicted"/>
<reference evidence="2" key="1">
    <citation type="journal article" date="2014" name="Nucleic Acids Res.">
        <title>The evolutionary dynamics of variant antigen genes in Babesia reveal a history of genomic innovation underlying host-parasite interaction.</title>
        <authorList>
            <person name="Jackson A.P."/>
            <person name="Otto T.D."/>
            <person name="Darby A."/>
            <person name="Ramaprasad A."/>
            <person name="Xia D."/>
            <person name="Echaide I.E."/>
            <person name="Farber M."/>
            <person name="Gahlot S."/>
            <person name="Gamble J."/>
            <person name="Gupta D."/>
            <person name="Gupta Y."/>
            <person name="Jackson L."/>
            <person name="Malandrin L."/>
            <person name="Malas T.B."/>
            <person name="Moussa E."/>
            <person name="Nair M."/>
            <person name="Reid A.J."/>
            <person name="Sanders M."/>
            <person name="Sharma J."/>
            <person name="Tracey A."/>
            <person name="Quail M.A."/>
            <person name="Weir W."/>
            <person name="Wastling J.M."/>
            <person name="Hall N."/>
            <person name="Willadsen P."/>
            <person name="Lingelbach K."/>
            <person name="Shiels B."/>
            <person name="Tait A."/>
            <person name="Berriman M."/>
            <person name="Allred D.R."/>
            <person name="Pain A."/>
        </authorList>
    </citation>
    <scope>NUCLEOTIDE SEQUENCE [LARGE SCALE GENOMIC DNA]</scope>
    <source>
        <strain evidence="2">Bond</strain>
    </source>
</reference>
<keyword evidence="2" id="KW-1185">Reference proteome</keyword>
<gene>
    <name evidence="1" type="ORF">BBBOND_0106270</name>
</gene>